<evidence type="ECO:0000313" key="14">
    <source>
        <dbReference type="Proteomes" id="UP001526201"/>
    </source>
</evidence>
<dbReference type="RefSeq" id="WP_264071001.1">
    <property type="nucleotide sequence ID" value="NZ_JACKTY010000047.1"/>
</dbReference>
<name>A0ABT3CJX9_9MYCO</name>
<keyword evidence="7 11" id="KW-1133">Transmembrane helix</keyword>
<dbReference type="HAMAP" id="MF_01393">
    <property type="entry name" value="ATP_synth_a_bact"/>
    <property type="match status" value="1"/>
</dbReference>
<comment type="similarity">
    <text evidence="2 11 12">Belongs to the ATPase A chain family.</text>
</comment>
<feature type="transmembrane region" description="Helical" evidence="11">
    <location>
        <begin position="132"/>
        <end position="150"/>
    </location>
</feature>
<evidence type="ECO:0000313" key="13">
    <source>
        <dbReference type="EMBL" id="MCV7229732.1"/>
    </source>
</evidence>
<dbReference type="Pfam" id="PF00119">
    <property type="entry name" value="ATP-synt_A"/>
    <property type="match status" value="1"/>
</dbReference>
<dbReference type="SUPFAM" id="SSF81336">
    <property type="entry name" value="F1F0 ATP synthase subunit A"/>
    <property type="match status" value="1"/>
</dbReference>
<comment type="subcellular location">
    <subcellularLocation>
        <location evidence="11 12">Cell membrane</location>
        <topology evidence="11 12">Multi-pass membrane protein</topology>
    </subcellularLocation>
    <subcellularLocation>
        <location evidence="1">Membrane</location>
        <topology evidence="1">Multi-pass membrane protein</topology>
    </subcellularLocation>
</comment>
<keyword evidence="6 11" id="KW-0375">Hydrogen ion transport</keyword>
<evidence type="ECO:0000256" key="12">
    <source>
        <dbReference type="RuleBase" id="RU000483"/>
    </source>
</evidence>
<protein>
    <recommendedName>
        <fullName evidence="11 12">ATP synthase subunit a</fullName>
    </recommendedName>
    <alternativeName>
        <fullName evidence="11">ATP synthase F0 sector subunit a</fullName>
    </alternativeName>
    <alternativeName>
        <fullName evidence="11">F-ATPase subunit 6</fullName>
    </alternativeName>
</protein>
<dbReference type="InterPro" id="IPR035908">
    <property type="entry name" value="F0_ATP_A_sf"/>
</dbReference>
<dbReference type="InterPro" id="IPR045082">
    <property type="entry name" value="ATP_syn_F0_a_bact/chloroplast"/>
</dbReference>
<evidence type="ECO:0000256" key="3">
    <source>
        <dbReference type="ARBA" id="ARBA00022448"/>
    </source>
</evidence>
<keyword evidence="11" id="KW-1003">Cell membrane</keyword>
<keyword evidence="14" id="KW-1185">Reference proteome</keyword>
<feature type="transmembrane region" description="Helical" evidence="11">
    <location>
        <begin position="188"/>
        <end position="209"/>
    </location>
</feature>
<evidence type="ECO:0000256" key="8">
    <source>
        <dbReference type="ARBA" id="ARBA00023065"/>
    </source>
</evidence>
<keyword evidence="4 11" id="KW-0138">CF(0)</keyword>
<sequence>MSERIVAEAAIEVGHHIQQQWFGMTVNVDTVIATAITAVIVLGLAFFLRAKVTSTGVPGGVQLFFEAITVQLRGQVESAIGMKVAPFVLPLAVALFVFILIANWLSVLPVMYTNSDGKTAELLKPPASDINFVLALALFVFIAYHTAGIWRRGIIGHPIKLAKGHVAFLAPINLVEEIAKPISLSLRLFGNIFAGGIMLSLIALFPAYIMWAPNAIWKAFDLFVGLIQAFIFALLTILYFGQSMELDHADDEHANH</sequence>
<keyword evidence="3 11" id="KW-0813">Transport</keyword>
<evidence type="ECO:0000256" key="10">
    <source>
        <dbReference type="ARBA" id="ARBA00023310"/>
    </source>
</evidence>
<evidence type="ECO:0000256" key="2">
    <source>
        <dbReference type="ARBA" id="ARBA00006810"/>
    </source>
</evidence>
<dbReference type="InterPro" id="IPR000568">
    <property type="entry name" value="ATP_synth_F0_asu"/>
</dbReference>
<evidence type="ECO:0000256" key="5">
    <source>
        <dbReference type="ARBA" id="ARBA00022692"/>
    </source>
</evidence>
<evidence type="ECO:0000256" key="1">
    <source>
        <dbReference type="ARBA" id="ARBA00004141"/>
    </source>
</evidence>
<evidence type="ECO:0000256" key="4">
    <source>
        <dbReference type="ARBA" id="ARBA00022547"/>
    </source>
</evidence>
<reference evidence="13 14" key="1">
    <citation type="journal article" date="2022" name="BMC Genomics">
        <title>Comparative genome analysis of mycobacteria focusing on tRNA and non-coding RNA.</title>
        <authorList>
            <person name="Behra P.R.K."/>
            <person name="Pettersson B.M.F."/>
            <person name="Ramesh M."/>
            <person name="Das S."/>
            <person name="Dasgupta S."/>
            <person name="Kirsebom L.A."/>
        </authorList>
    </citation>
    <scope>NUCLEOTIDE SEQUENCE [LARGE SCALE GENOMIC DNA]</scope>
    <source>
        <strain evidence="13 14">DSM 44078</strain>
    </source>
</reference>
<feature type="transmembrane region" description="Helical" evidence="11">
    <location>
        <begin position="87"/>
        <end position="112"/>
    </location>
</feature>
<keyword evidence="8 11" id="KW-0406">Ion transport</keyword>
<dbReference type="Proteomes" id="UP001526201">
    <property type="component" value="Unassembled WGS sequence"/>
</dbReference>
<accession>A0ABT3CJX9</accession>
<organism evidence="13 14">
    <name type="scientific">Mycolicibacterium komossense</name>
    <dbReference type="NCBI Taxonomy" id="1779"/>
    <lineage>
        <taxon>Bacteria</taxon>
        <taxon>Bacillati</taxon>
        <taxon>Actinomycetota</taxon>
        <taxon>Actinomycetes</taxon>
        <taxon>Mycobacteriales</taxon>
        <taxon>Mycobacteriaceae</taxon>
        <taxon>Mycolicibacterium</taxon>
    </lineage>
</organism>
<dbReference type="NCBIfam" id="TIGR01131">
    <property type="entry name" value="ATP_synt_6_or_A"/>
    <property type="match status" value="1"/>
</dbReference>
<dbReference type="PANTHER" id="PTHR42823">
    <property type="entry name" value="ATP SYNTHASE SUBUNIT A, CHLOROPLASTIC"/>
    <property type="match status" value="1"/>
</dbReference>
<feature type="transmembrane region" description="Helical" evidence="11">
    <location>
        <begin position="30"/>
        <end position="48"/>
    </location>
</feature>
<evidence type="ECO:0000256" key="6">
    <source>
        <dbReference type="ARBA" id="ARBA00022781"/>
    </source>
</evidence>
<keyword evidence="10 11" id="KW-0066">ATP synthesis</keyword>
<evidence type="ECO:0000256" key="9">
    <source>
        <dbReference type="ARBA" id="ARBA00023136"/>
    </source>
</evidence>
<dbReference type="PROSITE" id="PS00449">
    <property type="entry name" value="ATPASE_A"/>
    <property type="match status" value="1"/>
</dbReference>
<dbReference type="EMBL" id="JACKTY010000047">
    <property type="protein sequence ID" value="MCV7229732.1"/>
    <property type="molecule type" value="Genomic_DNA"/>
</dbReference>
<feature type="transmembrane region" description="Helical" evidence="11">
    <location>
        <begin position="215"/>
        <end position="240"/>
    </location>
</feature>
<evidence type="ECO:0000256" key="11">
    <source>
        <dbReference type="HAMAP-Rule" id="MF_01393"/>
    </source>
</evidence>
<proteinExistence type="inferred from homology"/>
<dbReference type="CDD" id="cd00310">
    <property type="entry name" value="ATP-synt_Fo_a_6"/>
    <property type="match status" value="1"/>
</dbReference>
<dbReference type="Gene3D" id="1.20.120.220">
    <property type="entry name" value="ATP synthase, F0 complex, subunit A"/>
    <property type="match status" value="1"/>
</dbReference>
<keyword evidence="5 11" id="KW-0812">Transmembrane</keyword>
<dbReference type="PRINTS" id="PR00123">
    <property type="entry name" value="ATPASEA"/>
</dbReference>
<comment type="function">
    <text evidence="11 12">Key component of the proton channel; it plays a direct role in the translocation of protons across the membrane.</text>
</comment>
<dbReference type="PANTHER" id="PTHR42823:SF3">
    <property type="entry name" value="ATP SYNTHASE SUBUNIT A, CHLOROPLASTIC"/>
    <property type="match status" value="1"/>
</dbReference>
<evidence type="ECO:0000256" key="7">
    <source>
        <dbReference type="ARBA" id="ARBA00022989"/>
    </source>
</evidence>
<gene>
    <name evidence="11" type="primary">atpB</name>
    <name evidence="13" type="ORF">H7J73_27360</name>
</gene>
<keyword evidence="9 11" id="KW-0472">Membrane</keyword>
<dbReference type="InterPro" id="IPR023011">
    <property type="entry name" value="ATP_synth_F0_asu_AS"/>
</dbReference>
<comment type="caution">
    <text evidence="13">The sequence shown here is derived from an EMBL/GenBank/DDBJ whole genome shotgun (WGS) entry which is preliminary data.</text>
</comment>